<reference evidence="2 3" key="1">
    <citation type="journal article" date="2013" name="Environ. Microbiol.">
        <title>The nutrient supplying capabilities of Uzinura, an endosymbiont of armoured scale insects.</title>
        <authorList>
            <person name="Sabree Z.L."/>
            <person name="Huang C.Y."/>
            <person name="Okusu A."/>
            <person name="Moran N.A."/>
            <person name="Normark B.B."/>
        </authorList>
    </citation>
    <scope>NUCLEOTIDE SEQUENCE [LARGE SCALE GENOMIC DNA]</scope>
    <source>
        <strain evidence="2 3">ASNER</strain>
    </source>
</reference>
<organism evidence="2 3">
    <name type="scientific">Candidatus Uzinura diaspidicola str. ASNER</name>
    <dbReference type="NCBI Taxonomy" id="1133592"/>
    <lineage>
        <taxon>Bacteria</taxon>
        <taxon>Pseudomonadati</taxon>
        <taxon>Bacteroidota</taxon>
        <taxon>Flavobacteriia</taxon>
        <taxon>Flavobacteriales</taxon>
        <taxon>Candidatus Uzinura</taxon>
    </lineage>
</organism>
<evidence type="ECO:0000256" key="1">
    <source>
        <dbReference type="ARBA" id="ARBA00035483"/>
    </source>
</evidence>
<evidence type="ECO:0000313" key="2">
    <source>
        <dbReference type="EMBL" id="AGC66868.1"/>
    </source>
</evidence>
<dbReference type="Proteomes" id="UP000011174">
    <property type="component" value="Chromosome"/>
</dbReference>
<keyword evidence="2" id="KW-0689">Ribosomal protein</keyword>
<proteinExistence type="predicted"/>
<keyword evidence="3" id="KW-1185">Reference proteome</keyword>
<protein>
    <recommendedName>
        <fullName evidence="1">50S ribosomal protein L21</fullName>
    </recommendedName>
</protein>
<dbReference type="STRING" id="1133592.ASNER_102"/>
<keyword evidence="2" id="KW-0687">Ribonucleoprotein</keyword>
<dbReference type="KEGG" id="udi:ASNER_102"/>
<sequence length="88" mass="10104">MYAIVEIAGRQYKVLPDKLLYVRDLGGGYKEGEEIIFHTIFLLGKIITEKVQVKGKIMAHIKDDKVTIFKKKEEKDISSFADIDKTFP</sequence>
<dbReference type="InterPro" id="IPR028909">
    <property type="entry name" value="bL21-like"/>
</dbReference>
<dbReference type="HOGENOM" id="CLU_061463_3_2_10"/>
<evidence type="ECO:0000313" key="3">
    <source>
        <dbReference type="Proteomes" id="UP000011174"/>
    </source>
</evidence>
<dbReference type="Pfam" id="PF00829">
    <property type="entry name" value="Ribosomal_L21p"/>
    <property type="match status" value="1"/>
</dbReference>
<dbReference type="GO" id="GO:0005840">
    <property type="term" value="C:ribosome"/>
    <property type="evidence" value="ECO:0007669"/>
    <property type="project" value="UniProtKB-KW"/>
</dbReference>
<dbReference type="AlphaFoldDB" id="L7VMT4"/>
<gene>
    <name evidence="2" type="primary">rplU</name>
    <name evidence="2" type="ORF">ASNER_102</name>
</gene>
<name>L7VMT4_9FLAO</name>
<dbReference type="GO" id="GO:0005737">
    <property type="term" value="C:cytoplasm"/>
    <property type="evidence" value="ECO:0007669"/>
    <property type="project" value="UniProtKB-ARBA"/>
</dbReference>
<dbReference type="InterPro" id="IPR036164">
    <property type="entry name" value="bL21-like_sf"/>
</dbReference>
<dbReference type="SUPFAM" id="SSF141091">
    <property type="entry name" value="L21p-like"/>
    <property type="match status" value="1"/>
</dbReference>
<accession>L7VMT4</accession>
<dbReference type="EMBL" id="CP003263">
    <property type="protein sequence ID" value="AGC66868.1"/>
    <property type="molecule type" value="Genomic_DNA"/>
</dbReference>